<sequence>DNCNLAWKAPEDDGGEPVEYYEVEKLDVDSGRWMPCAKVKDTKAHVEDLRKGQTYQFRVKAVNREGASDPLATKESILAKNPYDEPGKPSTPEVTDWDVDRVNLAWEPPTNDGGAPITGYVIEKRSKHSKDWSECAKTKGAECEAEVLGLKEGEEYQFRIRAVNKAGPGEPSDPSRRVVAKHRNLKPHIDRESMKSVTIKVGQSLEFDVPVIGEPPPEKVWTFNEKPIEGDGRIAVCDRTLLCL</sequence>
<organism evidence="6">
    <name type="scientific">Gongylonema pulchrum</name>
    <dbReference type="NCBI Taxonomy" id="637853"/>
    <lineage>
        <taxon>Eukaryota</taxon>
        <taxon>Metazoa</taxon>
        <taxon>Ecdysozoa</taxon>
        <taxon>Nematoda</taxon>
        <taxon>Chromadorea</taxon>
        <taxon>Rhabditida</taxon>
        <taxon>Spirurina</taxon>
        <taxon>Spiruromorpha</taxon>
        <taxon>Spiruroidea</taxon>
        <taxon>Gongylonematidae</taxon>
        <taxon>Gongylonema</taxon>
    </lineage>
</organism>
<dbReference type="InterPro" id="IPR050964">
    <property type="entry name" value="Striated_Muscle_Regulatory"/>
</dbReference>
<proteinExistence type="predicted"/>
<keyword evidence="1" id="KW-0677">Repeat</keyword>
<dbReference type="InterPro" id="IPR013783">
    <property type="entry name" value="Ig-like_fold"/>
</dbReference>
<dbReference type="CDD" id="cd00063">
    <property type="entry name" value="FN3"/>
    <property type="match status" value="2"/>
</dbReference>
<dbReference type="PANTHER" id="PTHR13817">
    <property type="entry name" value="TITIN"/>
    <property type="match status" value="1"/>
</dbReference>
<dbReference type="GO" id="GO:0031430">
    <property type="term" value="C:M band"/>
    <property type="evidence" value="ECO:0007669"/>
    <property type="project" value="TreeGrafter"/>
</dbReference>
<feature type="region of interest" description="Disordered" evidence="2">
    <location>
        <begin position="66"/>
        <end position="95"/>
    </location>
</feature>
<evidence type="ECO:0000313" key="4">
    <source>
        <dbReference type="EMBL" id="VDK42941.1"/>
    </source>
</evidence>
<dbReference type="InterPro" id="IPR036179">
    <property type="entry name" value="Ig-like_dom_sf"/>
</dbReference>
<evidence type="ECO:0000313" key="6">
    <source>
        <dbReference type="WBParaSite" id="GPUH_0000417201-mRNA-1"/>
    </source>
</evidence>
<keyword evidence="5" id="KW-1185">Reference proteome</keyword>
<dbReference type="OrthoDB" id="504170at2759"/>
<dbReference type="InterPro" id="IPR013098">
    <property type="entry name" value="Ig_I-set"/>
</dbReference>
<protein>
    <submittedName>
        <fullName evidence="6">Fibronectin type-III domain-containing protein</fullName>
    </submittedName>
</protein>
<reference evidence="4 5" key="2">
    <citation type="submission" date="2018-11" db="EMBL/GenBank/DDBJ databases">
        <authorList>
            <consortium name="Pathogen Informatics"/>
        </authorList>
    </citation>
    <scope>NUCLEOTIDE SEQUENCE [LARGE SCALE GENOMIC DNA]</scope>
</reference>
<dbReference type="AlphaFoldDB" id="A0A183D624"/>
<feature type="domain" description="Fibronectin type-III" evidence="3">
    <location>
        <begin position="1"/>
        <end position="82"/>
    </location>
</feature>
<dbReference type="GO" id="GO:0045214">
    <property type="term" value="P:sarcomere organization"/>
    <property type="evidence" value="ECO:0007669"/>
    <property type="project" value="TreeGrafter"/>
</dbReference>
<reference evidence="6" key="1">
    <citation type="submission" date="2016-06" db="UniProtKB">
        <authorList>
            <consortium name="WormBaseParasite"/>
        </authorList>
    </citation>
    <scope>IDENTIFICATION</scope>
</reference>
<feature type="domain" description="Fibronectin type-III" evidence="3">
    <location>
        <begin position="88"/>
        <end position="183"/>
    </location>
</feature>
<accession>A0A183D624</accession>
<evidence type="ECO:0000259" key="3">
    <source>
        <dbReference type="PROSITE" id="PS50853"/>
    </source>
</evidence>
<gene>
    <name evidence="4" type="ORF">GPUH_LOCUS4163</name>
</gene>
<evidence type="ECO:0000256" key="2">
    <source>
        <dbReference type="SAM" id="MobiDB-lite"/>
    </source>
</evidence>
<evidence type="ECO:0000313" key="5">
    <source>
        <dbReference type="Proteomes" id="UP000271098"/>
    </source>
</evidence>
<dbReference type="Pfam" id="PF07679">
    <property type="entry name" value="I-set"/>
    <property type="match status" value="1"/>
</dbReference>
<dbReference type="FunFam" id="2.60.40.10:FF:000056">
    <property type="entry name" value="twitchin isoform X4"/>
    <property type="match status" value="2"/>
</dbReference>
<name>A0A183D624_9BILA</name>
<dbReference type="PRINTS" id="PR00014">
    <property type="entry name" value="FNTYPEIII"/>
</dbReference>
<dbReference type="InterPro" id="IPR036116">
    <property type="entry name" value="FN3_sf"/>
</dbReference>
<dbReference type="SUPFAM" id="SSF48726">
    <property type="entry name" value="Immunoglobulin"/>
    <property type="match status" value="1"/>
</dbReference>
<dbReference type="SMART" id="SM00060">
    <property type="entry name" value="FN3"/>
    <property type="match status" value="2"/>
</dbReference>
<dbReference type="SUPFAM" id="SSF49265">
    <property type="entry name" value="Fibronectin type III"/>
    <property type="match status" value="1"/>
</dbReference>
<dbReference type="WBParaSite" id="GPUH_0000417201-mRNA-1">
    <property type="protein sequence ID" value="GPUH_0000417201-mRNA-1"/>
    <property type="gene ID" value="GPUH_0000417201"/>
</dbReference>
<dbReference type="InterPro" id="IPR003961">
    <property type="entry name" value="FN3_dom"/>
</dbReference>
<evidence type="ECO:0000256" key="1">
    <source>
        <dbReference type="ARBA" id="ARBA00022737"/>
    </source>
</evidence>
<dbReference type="PANTHER" id="PTHR13817:SF151">
    <property type="entry name" value="TITIN"/>
    <property type="match status" value="1"/>
</dbReference>
<dbReference type="PROSITE" id="PS50853">
    <property type="entry name" value="FN3"/>
    <property type="match status" value="2"/>
</dbReference>
<dbReference type="Gene3D" id="2.60.40.10">
    <property type="entry name" value="Immunoglobulins"/>
    <property type="match status" value="3"/>
</dbReference>
<dbReference type="Pfam" id="PF00041">
    <property type="entry name" value="fn3"/>
    <property type="match status" value="2"/>
</dbReference>
<dbReference type="Proteomes" id="UP000271098">
    <property type="component" value="Unassembled WGS sequence"/>
</dbReference>
<dbReference type="EMBL" id="UYRT01007607">
    <property type="protein sequence ID" value="VDK42941.1"/>
    <property type="molecule type" value="Genomic_DNA"/>
</dbReference>